<name>A0ABQ6MDS1_9STRA</name>
<feature type="region of interest" description="Disordered" evidence="1">
    <location>
        <begin position="221"/>
        <end position="375"/>
    </location>
</feature>
<feature type="compositionally biased region" description="Low complexity" evidence="1">
    <location>
        <begin position="221"/>
        <end position="234"/>
    </location>
</feature>
<feature type="non-terminal residue" evidence="2">
    <location>
        <position position="1"/>
    </location>
</feature>
<evidence type="ECO:0000313" key="2">
    <source>
        <dbReference type="EMBL" id="GMI24500.1"/>
    </source>
</evidence>
<feature type="region of interest" description="Disordered" evidence="1">
    <location>
        <begin position="38"/>
        <end position="139"/>
    </location>
</feature>
<organism evidence="2 3">
    <name type="scientific">Tetraparma gracilis</name>
    <dbReference type="NCBI Taxonomy" id="2962635"/>
    <lineage>
        <taxon>Eukaryota</taxon>
        <taxon>Sar</taxon>
        <taxon>Stramenopiles</taxon>
        <taxon>Ochrophyta</taxon>
        <taxon>Bolidophyceae</taxon>
        <taxon>Parmales</taxon>
        <taxon>Triparmaceae</taxon>
        <taxon>Tetraparma</taxon>
    </lineage>
</organism>
<sequence>AIPPPSPSSSLSLTLTNISPLGSLEPVAVLRLSGEQLLDPSLPNSTVGLSSPTTGHSVGRTVLSIAPASRSPFRSPSRSPSRVASRRSPSRSGRPSTSPIPGRMSPQGSTFSLPFPSLSSPTHGLAPPPTKGGGSSTKPLSLSLLTSEYPSESPSSSVPFFRFYLLLFEFADLWHSYFPAASPGASYKFLLSELSRACEQDFGPCPIRADGLTALMDEAQAAAAEETAQEAGPASPSPAASPRPASSSRRPKGKPSLNSSLFPSAPANDAAEDADGFLRPWTSSGGAMSPRNGVSNEEQINTLLSVRRAGTAEASPRPAKAKAPAVKPERSWRHQQSFAALPAPGGAGQRPSTVPTGGLARPTNPSGRRITAVPPPWGGVGGYKKAFAAHLGEVIVAVPPRYQPEKEIAPLPFPEYGAYRKRTVTSQSMKSVDSWGPEFELSPRLDEAEAPAARIGDGASRFVYRLDDADRGEAARFRAGDVAAGTRWSARAHPVNARVQRELERGRKTEERRGREEKEKDERQRRRVREAVSTAWLRKFKN</sequence>
<protein>
    <submittedName>
        <fullName evidence="2">Uncharacterized protein</fullName>
    </submittedName>
</protein>
<gene>
    <name evidence="2" type="ORF">TeGR_g458</name>
</gene>
<feature type="region of interest" description="Disordered" evidence="1">
    <location>
        <begin position="490"/>
        <end position="529"/>
    </location>
</feature>
<accession>A0ABQ6MDS1</accession>
<evidence type="ECO:0000256" key="1">
    <source>
        <dbReference type="SAM" id="MobiDB-lite"/>
    </source>
</evidence>
<feature type="compositionally biased region" description="Low complexity" evidence="1">
    <location>
        <begin position="64"/>
        <end position="83"/>
    </location>
</feature>
<feature type="compositionally biased region" description="Low complexity" evidence="1">
    <location>
        <begin position="312"/>
        <end position="326"/>
    </location>
</feature>
<feature type="compositionally biased region" description="Low complexity" evidence="1">
    <location>
        <begin position="90"/>
        <end position="122"/>
    </location>
</feature>
<feature type="compositionally biased region" description="Polar residues" evidence="1">
    <location>
        <begin position="42"/>
        <end position="56"/>
    </location>
</feature>
<keyword evidence="3" id="KW-1185">Reference proteome</keyword>
<dbReference type="Proteomes" id="UP001165060">
    <property type="component" value="Unassembled WGS sequence"/>
</dbReference>
<feature type="compositionally biased region" description="Polar residues" evidence="1">
    <location>
        <begin position="281"/>
        <end position="304"/>
    </location>
</feature>
<feature type="compositionally biased region" description="Basic and acidic residues" evidence="1">
    <location>
        <begin position="499"/>
        <end position="524"/>
    </location>
</feature>
<proteinExistence type="predicted"/>
<comment type="caution">
    <text evidence="2">The sequence shown here is derived from an EMBL/GenBank/DDBJ whole genome shotgun (WGS) entry which is preliminary data.</text>
</comment>
<dbReference type="EMBL" id="BRYB01004025">
    <property type="protein sequence ID" value="GMI24500.1"/>
    <property type="molecule type" value="Genomic_DNA"/>
</dbReference>
<reference evidence="2 3" key="1">
    <citation type="journal article" date="2023" name="Commun. Biol.">
        <title>Genome analysis of Parmales, the sister group of diatoms, reveals the evolutionary specialization of diatoms from phago-mixotrophs to photoautotrophs.</title>
        <authorList>
            <person name="Ban H."/>
            <person name="Sato S."/>
            <person name="Yoshikawa S."/>
            <person name="Yamada K."/>
            <person name="Nakamura Y."/>
            <person name="Ichinomiya M."/>
            <person name="Sato N."/>
            <person name="Blanc-Mathieu R."/>
            <person name="Endo H."/>
            <person name="Kuwata A."/>
            <person name="Ogata H."/>
        </authorList>
    </citation>
    <scope>NUCLEOTIDE SEQUENCE [LARGE SCALE GENOMIC DNA]</scope>
</reference>
<evidence type="ECO:0000313" key="3">
    <source>
        <dbReference type="Proteomes" id="UP001165060"/>
    </source>
</evidence>